<accession>A0A9E5A3N4</accession>
<proteinExistence type="predicted"/>
<evidence type="ECO:0000313" key="4">
    <source>
        <dbReference type="EMBL" id="MCZ3371996.1"/>
    </source>
</evidence>
<reference evidence="4" key="1">
    <citation type="submission" date="2022-12" db="EMBL/GenBank/DDBJ databases">
        <title>Reclassification of two methanogenic archaea species isolated from the Kolyma lowland permafrost.</title>
        <authorList>
            <person name="Trubitsyn V.E."/>
            <person name="Rivkina E.M."/>
            <person name="Shcherbakova V.A."/>
        </authorList>
    </citation>
    <scope>NUCLEOTIDE SEQUENCE</scope>
    <source>
        <strain evidence="3">M2</strain>
        <strain evidence="4">MK4</strain>
    </source>
</reference>
<evidence type="ECO:0000313" key="3">
    <source>
        <dbReference type="EMBL" id="MCZ3366488.1"/>
    </source>
</evidence>
<dbReference type="Proteomes" id="UP001074446">
    <property type="component" value="Unassembled WGS sequence"/>
</dbReference>
<keyword evidence="5" id="KW-1185">Reference proteome</keyword>
<keyword evidence="2" id="KW-0472">Membrane</keyword>
<evidence type="ECO:0000313" key="5">
    <source>
        <dbReference type="Proteomes" id="UP001068021"/>
    </source>
</evidence>
<name>A0A9E5A3N4_9EURY</name>
<evidence type="ECO:0000256" key="1">
    <source>
        <dbReference type="SAM" id="Coils"/>
    </source>
</evidence>
<keyword evidence="1" id="KW-0175">Coiled coil</keyword>
<evidence type="ECO:0000256" key="2">
    <source>
        <dbReference type="SAM" id="Phobius"/>
    </source>
</evidence>
<protein>
    <submittedName>
        <fullName evidence="4">Uncharacterized protein</fullName>
    </submittedName>
</protein>
<gene>
    <name evidence="4" type="ORF">O3H35_05075</name>
    <name evidence="3" type="ORF">O3H54_11410</name>
</gene>
<dbReference type="RefSeq" id="WP_048082850.1">
    <property type="nucleotide sequence ID" value="NZ_JAPVER010000020.1"/>
</dbReference>
<keyword evidence="2" id="KW-0812">Transmembrane</keyword>
<keyword evidence="2" id="KW-1133">Transmembrane helix</keyword>
<feature type="transmembrane region" description="Helical" evidence="2">
    <location>
        <begin position="132"/>
        <end position="158"/>
    </location>
</feature>
<dbReference type="AlphaFoldDB" id="A0A9E5A3N4"/>
<dbReference type="Proteomes" id="UP001068021">
    <property type="component" value="Unassembled WGS sequence"/>
</dbReference>
<feature type="coiled-coil region" evidence="1">
    <location>
        <begin position="1"/>
        <end position="28"/>
    </location>
</feature>
<dbReference type="EMBL" id="JAPVES010000029">
    <property type="protein sequence ID" value="MCZ3371996.1"/>
    <property type="molecule type" value="Genomic_DNA"/>
</dbReference>
<organism evidence="4">
    <name type="scientific">Methanobacterium veterum</name>
    <dbReference type="NCBI Taxonomy" id="408577"/>
    <lineage>
        <taxon>Archaea</taxon>
        <taxon>Methanobacteriati</taxon>
        <taxon>Methanobacteriota</taxon>
        <taxon>Methanomada group</taxon>
        <taxon>Methanobacteria</taxon>
        <taxon>Methanobacteriales</taxon>
        <taxon>Methanobacteriaceae</taxon>
        <taxon>Methanobacterium</taxon>
    </lineage>
</organism>
<dbReference type="EMBL" id="JAPVER010000020">
    <property type="protein sequence ID" value="MCZ3366488.1"/>
    <property type="molecule type" value="Genomic_DNA"/>
</dbReference>
<sequence>MDSTEIDKNRLNALVNEAVQNYDDADKKNIYGEIGASLISMGLEADGDVKSKCLLKPQESFDFKKEPLNSRKLFVDTISREIPAESAEEIGKNFWEIFKKKTKSYICGNEGIIKLIKDGKVNEALKSTITLILIPMGICGLWIPAIATITSGILILLLKSGIESLCSLNNA</sequence>
<comment type="caution">
    <text evidence="4">The sequence shown here is derived from an EMBL/GenBank/DDBJ whole genome shotgun (WGS) entry which is preliminary data.</text>
</comment>